<proteinExistence type="predicted"/>
<dbReference type="Proteomes" id="UP000307326">
    <property type="component" value="Segment"/>
</dbReference>
<evidence type="ECO:0000313" key="1">
    <source>
        <dbReference type="EMBL" id="QBQ72213.1"/>
    </source>
</evidence>
<organism evidence="1 2">
    <name type="scientific">Serratia phage Parlo</name>
    <dbReference type="NCBI Taxonomy" id="2557554"/>
    <lineage>
        <taxon>Viruses</taxon>
        <taxon>Duplodnaviria</taxon>
        <taxon>Heunggongvirae</taxon>
        <taxon>Uroviricota</taxon>
        <taxon>Caudoviricetes</taxon>
        <taxon>Parlovirus</taxon>
        <taxon>Parlovirus parlo</taxon>
    </lineage>
</organism>
<reference evidence="2" key="1">
    <citation type="submission" date="2019-03" db="EMBL/GenBank/DDBJ databases">
        <authorList>
            <person name="Bockoven R."/>
            <person name="Gutierrez J."/>
            <person name="Newkirk H."/>
            <person name="Liu M."/>
            <person name="Ramsey J."/>
            <person name="Cahill J."/>
        </authorList>
    </citation>
    <scope>NUCLEOTIDE SEQUENCE [LARGE SCALE GENOMIC DNA]</scope>
</reference>
<name>A0A482MGF4_9CAUD</name>
<accession>A0A482MGF4</accession>
<sequence length="151" mass="15610">MALIQSAWAKDQLPVYRPQTAGAVHAQKFIFDLDAQSFAANDILELAMLPPYATLVDFQLVPVGSLGAATVDVGLMSGQPGELTNDDGSARTVGTELFSAAAITGLLGPQAVTGLLISPVEAERSIGIKFSAAVAAGAGKKLGLILWFTQP</sequence>
<dbReference type="EMBL" id="MK618715">
    <property type="protein sequence ID" value="QBQ72213.1"/>
    <property type="molecule type" value="Genomic_DNA"/>
</dbReference>
<keyword evidence="2" id="KW-1185">Reference proteome</keyword>
<gene>
    <name evidence="1" type="ORF">CPT_Parlo_064</name>
</gene>
<protein>
    <submittedName>
        <fullName evidence="1">Uncharacterized protein</fullName>
    </submittedName>
</protein>
<evidence type="ECO:0000313" key="2">
    <source>
        <dbReference type="Proteomes" id="UP000307326"/>
    </source>
</evidence>